<keyword evidence="10" id="KW-0675">Receptor</keyword>
<evidence type="ECO:0000256" key="10">
    <source>
        <dbReference type="ARBA" id="ARBA00023170"/>
    </source>
</evidence>
<dbReference type="Proteomes" id="UP000499080">
    <property type="component" value="Unassembled WGS sequence"/>
</dbReference>
<evidence type="ECO:0000256" key="5">
    <source>
        <dbReference type="ARBA" id="ARBA00022692"/>
    </source>
</evidence>
<evidence type="ECO:0000256" key="2">
    <source>
        <dbReference type="ARBA" id="ARBA00008685"/>
    </source>
</evidence>
<evidence type="ECO:0000256" key="1">
    <source>
        <dbReference type="ARBA" id="ARBA00004651"/>
    </source>
</evidence>
<dbReference type="PANTHER" id="PTHR42643">
    <property type="entry name" value="IONOTROPIC RECEPTOR 20A-RELATED"/>
    <property type="match status" value="1"/>
</dbReference>
<evidence type="ECO:0000256" key="3">
    <source>
        <dbReference type="ARBA" id="ARBA00022448"/>
    </source>
</evidence>
<keyword evidence="18" id="KW-1185">Reference proteome</keyword>
<proteinExistence type="inferred from homology"/>
<feature type="transmembrane region" description="Helical" evidence="14">
    <location>
        <begin position="130"/>
        <end position="150"/>
    </location>
</feature>
<keyword evidence="12" id="KW-1071">Ligand-gated ion channel</keyword>
<keyword evidence="8" id="KW-0406">Ion transport</keyword>
<dbReference type="SMART" id="SM00079">
    <property type="entry name" value="PBPe"/>
    <property type="match status" value="1"/>
</dbReference>
<evidence type="ECO:0000256" key="7">
    <source>
        <dbReference type="ARBA" id="ARBA00023054"/>
    </source>
</evidence>
<dbReference type="AlphaFoldDB" id="A0A4Y2BXJ4"/>
<accession>A0A4Y2BXJ4</accession>
<reference evidence="17 18" key="1">
    <citation type="journal article" date="2019" name="Sci. Rep.">
        <title>Orb-weaving spider Araneus ventricosus genome elucidates the spidroin gene catalogue.</title>
        <authorList>
            <person name="Kono N."/>
            <person name="Nakamura H."/>
            <person name="Ohtoshi R."/>
            <person name="Moran D.A.P."/>
            <person name="Shinohara A."/>
            <person name="Yoshida Y."/>
            <person name="Fujiwara M."/>
            <person name="Mori M."/>
            <person name="Tomita M."/>
            <person name="Arakawa K."/>
        </authorList>
    </citation>
    <scope>NUCLEOTIDE SEQUENCE [LARGE SCALE GENOMIC DNA]</scope>
</reference>
<evidence type="ECO:0000256" key="11">
    <source>
        <dbReference type="ARBA" id="ARBA00023180"/>
    </source>
</evidence>
<dbReference type="InterPro" id="IPR019594">
    <property type="entry name" value="Glu/Gly-bd"/>
</dbReference>
<dbReference type="GO" id="GO:0050906">
    <property type="term" value="P:detection of stimulus involved in sensory perception"/>
    <property type="evidence" value="ECO:0007669"/>
    <property type="project" value="UniProtKB-ARBA"/>
</dbReference>
<keyword evidence="3" id="KW-0813">Transport</keyword>
<dbReference type="OrthoDB" id="6411156at2759"/>
<evidence type="ECO:0000256" key="6">
    <source>
        <dbReference type="ARBA" id="ARBA00022989"/>
    </source>
</evidence>
<dbReference type="InterPro" id="IPR052192">
    <property type="entry name" value="Insect_Ionotropic_Sensory_Rcpt"/>
</dbReference>
<protein>
    <recommendedName>
        <fullName evidence="19">Ionotropic glutamate receptor L-glutamate and glycine-binding domain-containing protein</fullName>
    </recommendedName>
</protein>
<evidence type="ECO:0000256" key="12">
    <source>
        <dbReference type="ARBA" id="ARBA00023286"/>
    </source>
</evidence>
<sequence length="400" mass="45482">MNFPNFLKIAVVPTSGLFKAVVTETNETKLIGGSEKTFLELLSEVLKFEYEIIVPLDGEWGNYENGQWTGVIGKVYNGEADIGIGKISITERREKVVDFSYPYDVEDLTFATAIPKYLPKTTAFIAPFDTYIWCTLFITTIIFLIAFRFCQKKKRSFQRIVLKFVGYLLLQPLDVEPASRRSRLLVVTWLLTARFLSFFYSAALLAFLTIPQEESSVRTIPQLSGAITNGKIQSMTIKGASYTDTLLKNEKDMVKVIANHIKRNNFLIEPRKDIVIDSMSDGKTAVIASRYFFSRLHDIFISDDSFFSLTRAVVVKKGFCCKQKLDRMILRICSSGLYKKLQNDELFRMKLAEKAYDTPVTENSYSKLTLEDLSGAFIFLLAGYCASFLICILEILPIYV</sequence>
<name>A0A4Y2BXJ4_ARAVE</name>
<evidence type="ECO:0000256" key="13">
    <source>
        <dbReference type="ARBA" id="ARBA00023303"/>
    </source>
</evidence>
<evidence type="ECO:0000259" key="16">
    <source>
        <dbReference type="SMART" id="SM00918"/>
    </source>
</evidence>
<keyword evidence="4" id="KW-1003">Cell membrane</keyword>
<dbReference type="SMART" id="SM00918">
    <property type="entry name" value="Lig_chan-Glu_bd"/>
    <property type="match status" value="1"/>
</dbReference>
<feature type="transmembrane region" description="Helical" evidence="14">
    <location>
        <begin position="184"/>
        <end position="208"/>
    </location>
</feature>
<keyword evidence="5 14" id="KW-0812">Transmembrane</keyword>
<feature type="transmembrane region" description="Helical" evidence="14">
    <location>
        <begin position="376"/>
        <end position="399"/>
    </location>
</feature>
<keyword evidence="9 14" id="KW-0472">Membrane</keyword>
<evidence type="ECO:0008006" key="19">
    <source>
        <dbReference type="Google" id="ProtNLM"/>
    </source>
</evidence>
<evidence type="ECO:0000256" key="9">
    <source>
        <dbReference type="ARBA" id="ARBA00023136"/>
    </source>
</evidence>
<comment type="similarity">
    <text evidence="2">Belongs to the glutamate-gated ion channel (TC 1.A.10.1) family.</text>
</comment>
<evidence type="ECO:0000313" key="17">
    <source>
        <dbReference type="EMBL" id="GBL95864.1"/>
    </source>
</evidence>
<dbReference type="InterPro" id="IPR001320">
    <property type="entry name" value="Iontro_rcpt_C"/>
</dbReference>
<comment type="subcellular location">
    <subcellularLocation>
        <location evidence="1">Cell membrane</location>
        <topology evidence="1">Multi-pass membrane protein</topology>
    </subcellularLocation>
</comment>
<evidence type="ECO:0000256" key="8">
    <source>
        <dbReference type="ARBA" id="ARBA00023065"/>
    </source>
</evidence>
<evidence type="ECO:0000313" key="18">
    <source>
        <dbReference type="Proteomes" id="UP000499080"/>
    </source>
</evidence>
<organism evidence="17 18">
    <name type="scientific">Araneus ventricosus</name>
    <name type="common">Orbweaver spider</name>
    <name type="synonym">Epeira ventricosa</name>
    <dbReference type="NCBI Taxonomy" id="182803"/>
    <lineage>
        <taxon>Eukaryota</taxon>
        <taxon>Metazoa</taxon>
        <taxon>Ecdysozoa</taxon>
        <taxon>Arthropoda</taxon>
        <taxon>Chelicerata</taxon>
        <taxon>Arachnida</taxon>
        <taxon>Araneae</taxon>
        <taxon>Araneomorphae</taxon>
        <taxon>Entelegynae</taxon>
        <taxon>Araneoidea</taxon>
        <taxon>Araneidae</taxon>
        <taxon>Araneus</taxon>
    </lineage>
</organism>
<dbReference type="Gene3D" id="1.10.287.70">
    <property type="match status" value="1"/>
</dbReference>
<keyword evidence="7" id="KW-0175">Coiled coil</keyword>
<dbReference type="GO" id="GO:0005886">
    <property type="term" value="C:plasma membrane"/>
    <property type="evidence" value="ECO:0007669"/>
    <property type="project" value="UniProtKB-SubCell"/>
</dbReference>
<evidence type="ECO:0000256" key="4">
    <source>
        <dbReference type="ARBA" id="ARBA00022475"/>
    </source>
</evidence>
<feature type="domain" description="Ionotropic glutamate receptor C-terminal" evidence="15">
    <location>
        <begin position="9"/>
        <end position="348"/>
    </location>
</feature>
<keyword evidence="6 14" id="KW-1133">Transmembrane helix</keyword>
<dbReference type="EMBL" id="BGPR01000115">
    <property type="protein sequence ID" value="GBL95864.1"/>
    <property type="molecule type" value="Genomic_DNA"/>
</dbReference>
<comment type="caution">
    <text evidence="17">The sequence shown here is derived from an EMBL/GenBank/DDBJ whole genome shotgun (WGS) entry which is preliminary data.</text>
</comment>
<dbReference type="GO" id="GO:0043226">
    <property type="term" value="C:organelle"/>
    <property type="evidence" value="ECO:0007669"/>
    <property type="project" value="UniProtKB-ARBA"/>
</dbReference>
<dbReference type="PANTHER" id="PTHR42643:SF39">
    <property type="entry name" value="IONOTROPIC RECEPTOR 56A-RELATED"/>
    <property type="match status" value="1"/>
</dbReference>
<feature type="domain" description="Ionotropic glutamate receptor L-glutamate and glycine-binding" evidence="16">
    <location>
        <begin position="18"/>
        <end position="77"/>
    </location>
</feature>
<dbReference type="Gene3D" id="3.40.190.10">
    <property type="entry name" value="Periplasmic binding protein-like II"/>
    <property type="match status" value="1"/>
</dbReference>
<dbReference type="Pfam" id="PF00060">
    <property type="entry name" value="Lig_chan"/>
    <property type="match status" value="1"/>
</dbReference>
<evidence type="ECO:0000259" key="15">
    <source>
        <dbReference type="SMART" id="SM00079"/>
    </source>
</evidence>
<dbReference type="Pfam" id="PF10613">
    <property type="entry name" value="Lig_chan-Glu_bd"/>
    <property type="match status" value="1"/>
</dbReference>
<dbReference type="FunFam" id="3.40.190.10:FF:000078">
    <property type="entry name" value="glutamate receptor ionotropic, NMDA 3B"/>
    <property type="match status" value="1"/>
</dbReference>
<keyword evidence="11" id="KW-0325">Glycoprotein</keyword>
<gene>
    <name evidence="17" type="ORF">AVEN_227112_1</name>
</gene>
<evidence type="ECO:0000256" key="14">
    <source>
        <dbReference type="SAM" id="Phobius"/>
    </source>
</evidence>
<keyword evidence="13" id="KW-0407">Ion channel</keyword>
<dbReference type="SUPFAM" id="SSF53850">
    <property type="entry name" value="Periplasmic binding protein-like II"/>
    <property type="match status" value="1"/>
</dbReference>
<dbReference type="GO" id="GO:0015276">
    <property type="term" value="F:ligand-gated monoatomic ion channel activity"/>
    <property type="evidence" value="ECO:0007669"/>
    <property type="project" value="InterPro"/>
</dbReference>